<dbReference type="OrthoDB" id="580775at2"/>
<evidence type="ECO:0000259" key="1">
    <source>
        <dbReference type="Pfam" id="PF00501"/>
    </source>
</evidence>
<dbReference type="EMBL" id="FRAF01000004">
    <property type="protein sequence ID" value="SHJ83681.1"/>
    <property type="molecule type" value="Genomic_DNA"/>
</dbReference>
<dbReference type="STRING" id="1830138.SAMN05443507_10486"/>
<dbReference type="Pfam" id="PF00501">
    <property type="entry name" value="AMP-binding"/>
    <property type="match status" value="1"/>
</dbReference>
<evidence type="ECO:0000313" key="2">
    <source>
        <dbReference type="EMBL" id="SHJ83681.1"/>
    </source>
</evidence>
<organism evidence="2 3">
    <name type="scientific">Alicyclobacillus tolerans</name>
    <dbReference type="NCBI Taxonomy" id="90970"/>
    <lineage>
        <taxon>Bacteria</taxon>
        <taxon>Bacillati</taxon>
        <taxon>Bacillota</taxon>
        <taxon>Bacilli</taxon>
        <taxon>Bacillales</taxon>
        <taxon>Alicyclobacillaceae</taxon>
        <taxon>Alicyclobacillus</taxon>
    </lineage>
</organism>
<dbReference type="RefSeq" id="WP_072873163.1">
    <property type="nucleotide sequence ID" value="NZ_FRAF01000004.1"/>
</dbReference>
<evidence type="ECO:0000313" key="3">
    <source>
        <dbReference type="Proteomes" id="UP000184016"/>
    </source>
</evidence>
<accession>A0A1M6MJM1</accession>
<protein>
    <submittedName>
        <fullName evidence="2">Phenylacetate-CoA ligase</fullName>
    </submittedName>
</protein>
<dbReference type="PANTHER" id="PTHR36932">
    <property type="entry name" value="CAPSULAR POLYSACCHARIDE BIOSYNTHESIS PROTEIN"/>
    <property type="match status" value="1"/>
</dbReference>
<dbReference type="PANTHER" id="PTHR36932:SF1">
    <property type="entry name" value="CAPSULAR POLYSACCHARIDE BIOSYNTHESIS PROTEIN"/>
    <property type="match status" value="1"/>
</dbReference>
<proteinExistence type="predicted"/>
<name>A0A1M6MJM1_9BACL</name>
<sequence>MNMTSRFIQYAVYPAMKRWRGNRVMDRISELQHHETMNRSELRELQKSQLQSLLKHALTHVPAYKEFQYLLNELDNPFYVLREIPLLTKQSFRPRRDDFLSDTADTSSIFLNRSGGSTGEPVTFYMNRHAVEYSEAARWRGLSWWGIRPWDPCLMVWGSPIELKQSAMMSWRLKERWLKNRVLIPAFALQPERMLEYRSLIESFQPVYLYGWPSSMEILARGIQATGQPLRLHRIKGIVSTAEVLTDAQRKLLQEVFGAPVINEYGAREGGIMGYECPQGNMHASVDNTLMEVVDPQTGEMLPEGKTGFLIVTDLHNYVMPRLRYRLGDMVQLSSEFCSCGRTLPLIRSVDGREDDTFLRGDGLLVNGQYFTNIARLLPSIQQFQIEQVSVEQMILRLKDNGQLNQQDISAFCQQIKDKMGDIQISVERLAEIHPAASGKMRVAIRSFPLPTALKSSS</sequence>
<keyword evidence="3" id="KW-1185">Reference proteome</keyword>
<gene>
    <name evidence="2" type="ORF">SAMN05443507_10486</name>
</gene>
<dbReference type="InterPro" id="IPR042099">
    <property type="entry name" value="ANL_N_sf"/>
</dbReference>
<dbReference type="AlphaFoldDB" id="A0A1M6MJM1"/>
<dbReference type="Gene3D" id="3.40.50.12780">
    <property type="entry name" value="N-terminal domain of ligase-like"/>
    <property type="match status" value="1"/>
</dbReference>
<dbReference type="Proteomes" id="UP000184016">
    <property type="component" value="Unassembled WGS sequence"/>
</dbReference>
<dbReference type="GO" id="GO:0016874">
    <property type="term" value="F:ligase activity"/>
    <property type="evidence" value="ECO:0007669"/>
    <property type="project" value="UniProtKB-KW"/>
</dbReference>
<dbReference type="InterPro" id="IPR053158">
    <property type="entry name" value="CapK_Type1_Caps_Biosynth"/>
</dbReference>
<dbReference type="SUPFAM" id="SSF56801">
    <property type="entry name" value="Acetyl-CoA synthetase-like"/>
    <property type="match status" value="1"/>
</dbReference>
<dbReference type="InterPro" id="IPR000873">
    <property type="entry name" value="AMP-dep_synth/lig_dom"/>
</dbReference>
<keyword evidence="2" id="KW-0436">Ligase</keyword>
<reference evidence="3" key="1">
    <citation type="submission" date="2016-11" db="EMBL/GenBank/DDBJ databases">
        <authorList>
            <person name="Varghese N."/>
            <person name="Submissions S."/>
        </authorList>
    </citation>
    <scope>NUCLEOTIDE SEQUENCE [LARGE SCALE GENOMIC DNA]</scope>
    <source>
        <strain evidence="3">USBA-503</strain>
    </source>
</reference>
<feature type="domain" description="AMP-dependent synthetase/ligase" evidence="1">
    <location>
        <begin position="198"/>
        <end position="312"/>
    </location>
</feature>